<keyword evidence="2" id="KW-1185">Reference proteome</keyword>
<dbReference type="Proteomes" id="UP000295719">
    <property type="component" value="Unassembled WGS sequence"/>
</dbReference>
<reference evidence="1 2" key="1">
    <citation type="submission" date="2019-03" db="EMBL/GenBank/DDBJ databases">
        <title>Genomic Encyclopedia of Type Strains, Phase IV (KMG-IV): sequencing the most valuable type-strain genomes for metagenomic binning, comparative biology and taxonomic classification.</title>
        <authorList>
            <person name="Goeker M."/>
        </authorList>
    </citation>
    <scope>NUCLEOTIDE SEQUENCE [LARGE SCALE GENOMIC DNA]</scope>
    <source>
        <strain evidence="1 2">DSM 19580</strain>
    </source>
</reference>
<gene>
    <name evidence="1" type="ORF">EDC52_107100</name>
</gene>
<proteinExistence type="predicted"/>
<organism evidence="1 2">
    <name type="scientific">Biostraticola tofi</name>
    <dbReference type="NCBI Taxonomy" id="466109"/>
    <lineage>
        <taxon>Bacteria</taxon>
        <taxon>Pseudomonadati</taxon>
        <taxon>Pseudomonadota</taxon>
        <taxon>Gammaproteobacteria</taxon>
        <taxon>Enterobacterales</taxon>
        <taxon>Bruguierivoracaceae</taxon>
        <taxon>Biostraticola</taxon>
    </lineage>
</organism>
<comment type="caution">
    <text evidence="1">The sequence shown here is derived from an EMBL/GenBank/DDBJ whole genome shotgun (WGS) entry which is preliminary data.</text>
</comment>
<accession>A0A4V2W436</accession>
<evidence type="ECO:0000313" key="1">
    <source>
        <dbReference type="EMBL" id="TCV94359.1"/>
    </source>
</evidence>
<sequence>MPHEQRQVVRPGLAVTGQSALTGGNIEAEAVPGFVHHRRV</sequence>
<name>A0A4V2W436_9GAMM</name>
<dbReference type="EMBL" id="SMCR01000007">
    <property type="protein sequence ID" value="TCV94359.1"/>
    <property type="molecule type" value="Genomic_DNA"/>
</dbReference>
<protein>
    <submittedName>
        <fullName evidence="1">Uncharacterized protein</fullName>
    </submittedName>
</protein>
<dbReference type="AlphaFoldDB" id="A0A4V2W436"/>
<evidence type="ECO:0000313" key="2">
    <source>
        <dbReference type="Proteomes" id="UP000295719"/>
    </source>
</evidence>